<protein>
    <recommendedName>
        <fullName evidence="7">DUF4283 domain-containing protein</fullName>
    </recommendedName>
</protein>
<dbReference type="EnsemblPlants" id="Bra027817.1">
    <property type="protein sequence ID" value="Bra027817.1-P"/>
    <property type="gene ID" value="Bra027817"/>
</dbReference>
<dbReference type="Proteomes" id="UP000011750">
    <property type="component" value="Chromosome A09"/>
</dbReference>
<evidence type="ECO:0000256" key="1">
    <source>
        <dbReference type="SAM" id="MobiDB-lite"/>
    </source>
</evidence>
<dbReference type="InterPro" id="IPR025558">
    <property type="entry name" value="DUF4283"/>
</dbReference>
<feature type="domain" description="Reverse transcriptase zinc-binding" evidence="2">
    <location>
        <begin position="803"/>
        <end position="869"/>
    </location>
</feature>
<feature type="domain" description="Zinc knuckle CX2CX4HX4C" evidence="4">
    <location>
        <begin position="174"/>
        <end position="219"/>
    </location>
</feature>
<dbReference type="InterPro" id="IPR025836">
    <property type="entry name" value="Zn_knuckle_CX2CX4HX4C"/>
</dbReference>
<evidence type="ECO:0000259" key="4">
    <source>
        <dbReference type="Pfam" id="PF14392"/>
    </source>
</evidence>
<feature type="domain" description="DUF4283" evidence="3">
    <location>
        <begin position="38"/>
        <end position="120"/>
    </location>
</feature>
<dbReference type="Pfam" id="PF13966">
    <property type="entry name" value="zf-RVT"/>
    <property type="match status" value="1"/>
</dbReference>
<feature type="compositionally biased region" description="Basic and acidic residues" evidence="1">
    <location>
        <begin position="351"/>
        <end position="365"/>
    </location>
</feature>
<evidence type="ECO:0000259" key="2">
    <source>
        <dbReference type="Pfam" id="PF13966"/>
    </source>
</evidence>
<accession>M4EGA3</accession>
<dbReference type="PANTHER" id="PTHR31286:SF132">
    <property type="entry name" value="DUF4283 DOMAIN-CONTAINING PROTEIN"/>
    <property type="match status" value="1"/>
</dbReference>
<feature type="compositionally biased region" description="Polar residues" evidence="1">
    <location>
        <begin position="602"/>
        <end position="613"/>
    </location>
</feature>
<dbReference type="Gramene" id="Bra027817.1">
    <property type="protein sequence ID" value="Bra027817.1-P"/>
    <property type="gene ID" value="Bra027817"/>
</dbReference>
<keyword evidence="6" id="KW-1185">Reference proteome</keyword>
<evidence type="ECO:0000259" key="3">
    <source>
        <dbReference type="Pfam" id="PF14111"/>
    </source>
</evidence>
<evidence type="ECO:0000313" key="6">
    <source>
        <dbReference type="Proteomes" id="UP000011750"/>
    </source>
</evidence>
<dbReference type="PANTHER" id="PTHR31286">
    <property type="entry name" value="GLYCINE-RICH CELL WALL STRUCTURAL PROTEIN 1.8-LIKE"/>
    <property type="match status" value="1"/>
</dbReference>
<name>M4EGA3_BRACM</name>
<sequence>MSLSSMIVRKGGPSTVRRKLDSEDEIIRIPDCDLDAVADRFRLTLIGRVFNLQGRSIDALIHLLPRNRIWNVEGRVRGINLGNGRFQFDFDNEADLLSVLNKRPCHFNQWSFALERWEPFTSKSFPNTIPFWISVTGVPVHFWNDQTFIAISKPLGTWVSLDSKRARIQVSVNVDMPIQFERRIEFPNGDIGRVSFSYEGLHRSCYTCHMISHDENVCPQLTPEERELKRQQRAIINAQGDTLSIQTGHDGRVPNLKRPRSPLHERNSPPPGRQRTSPSNLSERDYRREGKRHAHSPPRDTRAYRPSQKDYPRDNDNSYRNNTRKEDVWRRLEILPRASSAYGKLNSSRTSRRENPYPQKNRENKQPMPYNGRYSSNRQQATREWRPRSPPKIIPSTDMVPVSSRTPHMEQEGPSRAVSDSQRTISDQFGHLELGEIRTEDQPKSPIAETDEERLRRIKGKGLITDTPTSREREPGRIRSSTLVIREPAIDTLDRQPIKSPHTAAPPPEHTDKNPNPQDMELDIDFDQELDITLTEEEIALVDSLAKDAELAEMDAEMMENDDLLDEIPDEAAEKIDAISQLSPTNVEDSTVMQEDLLAPTRAQTVTNPNRSKPYQAPPTLPSAKGYLKKHAPKSPDLKGAKAVKASKKLSQLRGRSSPRKRNNSGNHSLVMSSAVPRNEAGLRRSIGTGNNTMVWSDNWLPDAKPRPATPCGPSFNPNLRVSDLIDPMSHAWNLTRLQSIIAKEDVPLIMSLRIPRTQRLDSYCWAPTKSGAYTVQSGYVLATELDSAHAFPSVSEPSITCLKAKVWTLKTSRKIKHFIWSALSDSVPVCSRLSDRHCSIDRYCPRCGADDESVNHLLFECPPSAQTWALAHIPHSPGFFPSSSTYSNLNHLLWPAKGLGVPSSILDNVPWILWFIWKARNDKIFNGADISPLDTVQIALSEADNWRLAQIIHKAHADEEILPQTSA</sequence>
<dbReference type="InterPro" id="IPR040256">
    <property type="entry name" value="At4g02000-like"/>
</dbReference>
<dbReference type="AlphaFoldDB" id="M4EGA3"/>
<evidence type="ECO:0000313" key="5">
    <source>
        <dbReference type="EnsemblPlants" id="Bra027817.1-P"/>
    </source>
</evidence>
<reference evidence="5 6" key="2">
    <citation type="journal article" date="2018" name="Hortic Res">
        <title>Improved Brassica rapa reference genome by single-molecule sequencing and chromosome conformation capture technologies.</title>
        <authorList>
            <person name="Zhang L."/>
            <person name="Cai X."/>
            <person name="Wu J."/>
            <person name="Liu M."/>
            <person name="Grob S."/>
            <person name="Cheng F."/>
            <person name="Liang J."/>
            <person name="Cai C."/>
            <person name="Liu Z."/>
            <person name="Liu B."/>
            <person name="Wang F."/>
            <person name="Li S."/>
            <person name="Liu F."/>
            <person name="Li X."/>
            <person name="Cheng L."/>
            <person name="Yang W."/>
            <person name="Li M.H."/>
            <person name="Grossniklaus U."/>
            <person name="Zheng H."/>
            <person name="Wang X."/>
        </authorList>
    </citation>
    <scope>NUCLEOTIDE SEQUENCE [LARGE SCALE GENOMIC DNA]</scope>
    <source>
        <strain evidence="5 6">cv. Chiifu-401-42</strain>
    </source>
</reference>
<feature type="region of interest" description="Disordered" evidence="1">
    <location>
        <begin position="340"/>
        <end position="422"/>
    </location>
</feature>
<feature type="region of interest" description="Disordered" evidence="1">
    <location>
        <begin position="439"/>
        <end position="477"/>
    </location>
</feature>
<proteinExistence type="predicted"/>
<dbReference type="InterPro" id="IPR026960">
    <property type="entry name" value="RVT-Znf"/>
</dbReference>
<organism evidence="5 6">
    <name type="scientific">Brassica campestris</name>
    <name type="common">Field mustard</name>
    <dbReference type="NCBI Taxonomy" id="3711"/>
    <lineage>
        <taxon>Eukaryota</taxon>
        <taxon>Viridiplantae</taxon>
        <taxon>Streptophyta</taxon>
        <taxon>Embryophyta</taxon>
        <taxon>Tracheophyta</taxon>
        <taxon>Spermatophyta</taxon>
        <taxon>Magnoliopsida</taxon>
        <taxon>eudicotyledons</taxon>
        <taxon>Gunneridae</taxon>
        <taxon>Pentapetalae</taxon>
        <taxon>rosids</taxon>
        <taxon>malvids</taxon>
        <taxon>Brassicales</taxon>
        <taxon>Brassicaceae</taxon>
        <taxon>Brassiceae</taxon>
        <taxon>Brassica</taxon>
    </lineage>
</organism>
<dbReference type="Pfam" id="PF14111">
    <property type="entry name" value="DUF4283"/>
    <property type="match status" value="1"/>
</dbReference>
<dbReference type="HOGENOM" id="CLU_016441_0_0_1"/>
<feature type="region of interest" description="Disordered" evidence="1">
    <location>
        <begin position="600"/>
        <end position="678"/>
    </location>
</feature>
<feature type="compositionally biased region" description="Basic and acidic residues" evidence="1">
    <location>
        <begin position="297"/>
        <end position="322"/>
    </location>
</feature>
<dbReference type="InParanoid" id="M4EGA3"/>
<dbReference type="OMA" id="TIPFWIS"/>
<dbReference type="eggNOG" id="KOG1075">
    <property type="taxonomic scope" value="Eukaryota"/>
</dbReference>
<reference evidence="5 6" key="1">
    <citation type="journal article" date="2011" name="Nat. Genet.">
        <title>The genome of the mesopolyploid crop species Brassica rapa.</title>
        <authorList>
            <consortium name="Brassica rapa Genome Sequencing Project Consortium"/>
            <person name="Wang X."/>
            <person name="Wang H."/>
            <person name="Wang J."/>
            <person name="Sun R."/>
            <person name="Wu J."/>
            <person name="Liu S."/>
            <person name="Bai Y."/>
            <person name="Mun J.H."/>
            <person name="Bancroft I."/>
            <person name="Cheng F."/>
            <person name="Huang S."/>
            <person name="Li X."/>
            <person name="Hua W."/>
            <person name="Wang J."/>
            <person name="Wang X."/>
            <person name="Freeling M."/>
            <person name="Pires J.C."/>
            <person name="Paterson A.H."/>
            <person name="Chalhoub B."/>
            <person name="Wang B."/>
            <person name="Hayward A."/>
            <person name="Sharpe A.G."/>
            <person name="Park B.S."/>
            <person name="Weisshaar B."/>
            <person name="Liu B."/>
            <person name="Li B."/>
            <person name="Liu B."/>
            <person name="Tong C."/>
            <person name="Song C."/>
            <person name="Duran C."/>
            <person name="Peng C."/>
            <person name="Geng C."/>
            <person name="Koh C."/>
            <person name="Lin C."/>
            <person name="Edwards D."/>
            <person name="Mu D."/>
            <person name="Shen D."/>
            <person name="Soumpourou E."/>
            <person name="Li F."/>
            <person name="Fraser F."/>
            <person name="Conant G."/>
            <person name="Lassalle G."/>
            <person name="King G.J."/>
            <person name="Bonnema G."/>
            <person name="Tang H."/>
            <person name="Wang H."/>
            <person name="Belcram H."/>
            <person name="Zhou H."/>
            <person name="Hirakawa H."/>
            <person name="Abe H."/>
            <person name="Guo H."/>
            <person name="Wang H."/>
            <person name="Jin H."/>
            <person name="Parkin I.A."/>
            <person name="Batley J."/>
            <person name="Kim J.S."/>
            <person name="Just J."/>
            <person name="Li J."/>
            <person name="Xu J."/>
            <person name="Deng J."/>
            <person name="Kim J.A."/>
            <person name="Li J."/>
            <person name="Yu J."/>
            <person name="Meng J."/>
            <person name="Wang J."/>
            <person name="Min J."/>
            <person name="Poulain J."/>
            <person name="Wang J."/>
            <person name="Hatakeyama K."/>
            <person name="Wu K."/>
            <person name="Wang L."/>
            <person name="Fang L."/>
            <person name="Trick M."/>
            <person name="Links M.G."/>
            <person name="Zhao M."/>
            <person name="Jin M."/>
            <person name="Ramchiary N."/>
            <person name="Drou N."/>
            <person name="Berkman P.J."/>
            <person name="Cai Q."/>
            <person name="Huang Q."/>
            <person name="Li R."/>
            <person name="Tabata S."/>
            <person name="Cheng S."/>
            <person name="Zhang S."/>
            <person name="Zhang S."/>
            <person name="Huang S."/>
            <person name="Sato S."/>
            <person name="Sun S."/>
            <person name="Kwon S.J."/>
            <person name="Choi S.R."/>
            <person name="Lee T.H."/>
            <person name="Fan W."/>
            <person name="Zhao X."/>
            <person name="Tan X."/>
            <person name="Xu X."/>
            <person name="Wang Y."/>
            <person name="Qiu Y."/>
            <person name="Yin Y."/>
            <person name="Li Y."/>
            <person name="Du Y."/>
            <person name="Liao Y."/>
            <person name="Lim Y."/>
            <person name="Narusaka Y."/>
            <person name="Wang Y."/>
            <person name="Wang Z."/>
            <person name="Li Z."/>
            <person name="Wang Z."/>
            <person name="Xiong Z."/>
            <person name="Zhang Z."/>
        </authorList>
    </citation>
    <scope>NUCLEOTIDE SEQUENCE [LARGE SCALE GENOMIC DNA]</scope>
    <source>
        <strain evidence="5 6">cv. Chiifu-401-42</strain>
    </source>
</reference>
<reference evidence="5" key="3">
    <citation type="submission" date="2023-03" db="UniProtKB">
        <authorList>
            <consortium name="EnsemblPlants"/>
        </authorList>
    </citation>
    <scope>IDENTIFICATION</scope>
    <source>
        <strain evidence="5">cv. Chiifu-401-42</strain>
    </source>
</reference>
<dbReference type="Pfam" id="PF14392">
    <property type="entry name" value="zf-CCHC_4"/>
    <property type="match status" value="1"/>
</dbReference>
<feature type="region of interest" description="Disordered" evidence="1">
    <location>
        <begin position="489"/>
        <end position="521"/>
    </location>
</feature>
<evidence type="ECO:0008006" key="7">
    <source>
        <dbReference type="Google" id="ProtNLM"/>
    </source>
</evidence>
<feature type="region of interest" description="Disordered" evidence="1">
    <location>
        <begin position="238"/>
        <end position="322"/>
    </location>
</feature>